<evidence type="ECO:0000313" key="21">
    <source>
        <dbReference type="Proteomes" id="UP000637695"/>
    </source>
</evidence>
<dbReference type="Gene3D" id="3.30.420.10">
    <property type="entry name" value="Ribonuclease H-like superfamily/Ribonuclease H"/>
    <property type="match status" value="1"/>
</dbReference>
<dbReference type="GO" id="GO:0008409">
    <property type="term" value="F:5'-3' exonuclease activity"/>
    <property type="evidence" value="ECO:0007669"/>
    <property type="project" value="UniProtKB-UniRule"/>
</dbReference>
<name>A0A917NN97_9BACL</name>
<dbReference type="AlphaFoldDB" id="A0A917NN97"/>
<gene>
    <name evidence="17" type="primary">polA</name>
    <name evidence="20" type="ORF">GCM10010885_23420</name>
</gene>
<dbReference type="Pfam" id="PF02739">
    <property type="entry name" value="5_3_exonuc_N"/>
    <property type="match status" value="1"/>
</dbReference>
<evidence type="ECO:0000256" key="8">
    <source>
        <dbReference type="ARBA" id="ARBA00022722"/>
    </source>
</evidence>
<evidence type="ECO:0000256" key="12">
    <source>
        <dbReference type="ARBA" id="ARBA00022932"/>
    </source>
</evidence>
<dbReference type="FunFam" id="1.20.1060.10:FF:000001">
    <property type="entry name" value="DNA polymerase I"/>
    <property type="match status" value="1"/>
</dbReference>
<dbReference type="Pfam" id="PF22619">
    <property type="entry name" value="DNA_polI_exo1"/>
    <property type="match status" value="1"/>
</dbReference>
<dbReference type="InterPro" id="IPR008918">
    <property type="entry name" value="HhH2"/>
</dbReference>
<dbReference type="Gene3D" id="3.40.50.1010">
    <property type="entry name" value="5'-nuclease"/>
    <property type="match status" value="1"/>
</dbReference>
<dbReference type="Pfam" id="PF00476">
    <property type="entry name" value="DNA_pol_A"/>
    <property type="match status" value="1"/>
</dbReference>
<keyword evidence="14 17" id="KW-0234">DNA repair</keyword>
<dbReference type="PROSITE" id="PS00447">
    <property type="entry name" value="DNA_POLYMERASE_A"/>
    <property type="match status" value="1"/>
</dbReference>
<dbReference type="InterPro" id="IPR020046">
    <property type="entry name" value="5-3_exonucl_a-hlix_arch_N"/>
</dbReference>
<evidence type="ECO:0000256" key="15">
    <source>
        <dbReference type="ARBA" id="ARBA00049244"/>
    </source>
</evidence>
<evidence type="ECO:0000256" key="13">
    <source>
        <dbReference type="ARBA" id="ARBA00023125"/>
    </source>
</evidence>
<dbReference type="InterPro" id="IPR001098">
    <property type="entry name" value="DNA-dir_DNA_pol_A_palm_dom"/>
</dbReference>
<dbReference type="InterPro" id="IPR029060">
    <property type="entry name" value="PIN-like_dom_sf"/>
</dbReference>
<comment type="similarity">
    <text evidence="1 17">Belongs to the DNA polymerase type-A family.</text>
</comment>
<dbReference type="EC" id="2.7.7.7" evidence="3 16"/>
<dbReference type="CDD" id="cd09859">
    <property type="entry name" value="PIN_53EXO"/>
    <property type="match status" value="1"/>
</dbReference>
<dbReference type="NCBIfam" id="NF004397">
    <property type="entry name" value="PRK05755.1"/>
    <property type="match status" value="1"/>
</dbReference>
<dbReference type="InterPro" id="IPR020045">
    <property type="entry name" value="DNA_polI_H3TH"/>
</dbReference>
<dbReference type="CDD" id="cd08637">
    <property type="entry name" value="DNA_pol_A_pol_I_C"/>
    <property type="match status" value="1"/>
</dbReference>
<dbReference type="SMART" id="SM00482">
    <property type="entry name" value="POLAc"/>
    <property type="match status" value="1"/>
</dbReference>
<dbReference type="FunFam" id="1.10.150.20:FF:000002">
    <property type="entry name" value="DNA polymerase I"/>
    <property type="match status" value="1"/>
</dbReference>
<evidence type="ECO:0000256" key="6">
    <source>
        <dbReference type="ARBA" id="ARBA00022695"/>
    </source>
</evidence>
<dbReference type="Gene3D" id="3.30.70.370">
    <property type="match status" value="1"/>
</dbReference>
<dbReference type="Pfam" id="PF01367">
    <property type="entry name" value="5_3_exonuc"/>
    <property type="match status" value="1"/>
</dbReference>
<dbReference type="PANTHER" id="PTHR10133">
    <property type="entry name" value="DNA POLYMERASE I"/>
    <property type="match status" value="1"/>
</dbReference>
<evidence type="ECO:0000256" key="1">
    <source>
        <dbReference type="ARBA" id="ARBA00007705"/>
    </source>
</evidence>
<keyword evidence="5 17" id="KW-0808">Transferase</keyword>
<dbReference type="RefSeq" id="WP_188883339.1">
    <property type="nucleotide sequence ID" value="NZ_BMOY01000054.1"/>
</dbReference>
<feature type="domain" description="5'-3' exonuclease" evidence="18">
    <location>
        <begin position="18"/>
        <end position="277"/>
    </location>
</feature>
<comment type="catalytic activity">
    <reaction evidence="15 17">
        <text>DNA(n) + a 2'-deoxyribonucleoside 5'-triphosphate = DNA(n+1) + diphosphate</text>
        <dbReference type="Rhea" id="RHEA:22508"/>
        <dbReference type="Rhea" id="RHEA-COMP:17339"/>
        <dbReference type="Rhea" id="RHEA-COMP:17340"/>
        <dbReference type="ChEBI" id="CHEBI:33019"/>
        <dbReference type="ChEBI" id="CHEBI:61560"/>
        <dbReference type="ChEBI" id="CHEBI:173112"/>
        <dbReference type="EC" id="2.7.7.7"/>
    </reaction>
</comment>
<dbReference type="Gene3D" id="1.10.150.20">
    <property type="entry name" value="5' to 3' exonuclease, C-terminal subdomain"/>
    <property type="match status" value="2"/>
</dbReference>
<dbReference type="CDD" id="cd06140">
    <property type="entry name" value="DNA_polA_I_Bacillus_like_exo"/>
    <property type="match status" value="1"/>
</dbReference>
<comment type="function">
    <text evidence="17">In addition to polymerase activity, this DNA polymerase exhibits 5'-3' exonuclease activity.</text>
</comment>
<evidence type="ECO:0000256" key="17">
    <source>
        <dbReference type="RuleBase" id="RU004460"/>
    </source>
</evidence>
<reference evidence="20" key="2">
    <citation type="submission" date="2020-09" db="EMBL/GenBank/DDBJ databases">
        <authorList>
            <person name="Sun Q."/>
            <person name="Ohkuma M."/>
        </authorList>
    </citation>
    <scope>NUCLEOTIDE SEQUENCE</scope>
    <source>
        <strain evidence="20">JCM 18487</strain>
    </source>
</reference>
<dbReference type="Proteomes" id="UP000637695">
    <property type="component" value="Unassembled WGS sequence"/>
</dbReference>
<evidence type="ECO:0000256" key="10">
    <source>
        <dbReference type="ARBA" id="ARBA00022801"/>
    </source>
</evidence>
<dbReference type="Gene3D" id="1.20.1060.10">
    <property type="entry name" value="Taq DNA Polymerase, Chain T, domain 4"/>
    <property type="match status" value="1"/>
</dbReference>
<dbReference type="GO" id="GO:0003887">
    <property type="term" value="F:DNA-directed DNA polymerase activity"/>
    <property type="evidence" value="ECO:0007669"/>
    <property type="project" value="UniProtKB-UniRule"/>
</dbReference>
<evidence type="ECO:0000256" key="11">
    <source>
        <dbReference type="ARBA" id="ARBA00022839"/>
    </source>
</evidence>
<dbReference type="SMART" id="SM00279">
    <property type="entry name" value="HhH2"/>
    <property type="match status" value="1"/>
</dbReference>
<dbReference type="EMBL" id="BMOY01000054">
    <property type="protein sequence ID" value="GGJ13454.1"/>
    <property type="molecule type" value="Genomic_DNA"/>
</dbReference>
<dbReference type="InterPro" id="IPR054690">
    <property type="entry name" value="DNA_polI_exonuclease"/>
</dbReference>
<dbReference type="InterPro" id="IPR002298">
    <property type="entry name" value="DNA_polymerase_A"/>
</dbReference>
<evidence type="ECO:0000256" key="4">
    <source>
        <dbReference type="ARBA" id="ARBA00020311"/>
    </source>
</evidence>
<dbReference type="FunFam" id="3.40.50.1010:FF:000001">
    <property type="entry name" value="DNA polymerase I"/>
    <property type="match status" value="1"/>
</dbReference>
<dbReference type="NCBIfam" id="TIGR00593">
    <property type="entry name" value="pola"/>
    <property type="match status" value="1"/>
</dbReference>
<dbReference type="InterPro" id="IPR018320">
    <property type="entry name" value="DNA_polymerase_1"/>
</dbReference>
<sequence length="901" mass="100318">MRALGGPPETGCVTIEPAKLVLIDGNSIIYRAFFALPDLTNAAGQHTNAVYGFTQMLLKLLSEQQPTHIAVAFDAGKQTFRHALYAEYKGTRQQTPAELSEQFPLVREVLAAFGIPALEFAEFEADDILGTLSRMAEATGMQTLIVSGDKDLLQLVSDRVHVALTRRGITDMERFDPALVKARLGITPQQVVDLKGLMGDPSDNIPGVPGVGEKTAVKLLQSFPSLEAILAHLDHVPGAKLKAKLAEHAEAARLSKQLATIRRDLPIPIHWDDLAYAGYDPVRLMPVFHKLGFRSILERISREIGEVNEQAQDRETVAVSEAAREHVDVPFRRLTTHDALAAWMARRTGPVGILPDWRGSDYQTGKLMGMAVADRDEAVYVPFNGELSVQDLHALWSPALEKVVFDVKALAVLLERHGTSLVHDGSYFDVMLAGYLLNPSDGEVRLPDLLERVLRIRPPVTALGEEVDPADLARTAALLPRLREALAADLAAEALDDLFTRVELPLAFVLAKMEVLGFYVNADRLRELEAEFEQQLQALTEKIYALAGTEFNINSPKQLGEILFDKLGLPAQKKTKTGYSTSADVLEKLAPYHEIVQHILDYRQVGKLLSTYVQGLLKVIRPETGRVHTRFHQALTATGRLSSSEPNLQNIPIRLEEGRKLRRAFEPSYPDWVILSADYSQIELRILAHLSRDEALIDAFRQGMDIHTRTAADVFEVPPEEVTPWMRRQAKAVNFGIIYGISDYGLAQNLNIPRAQAAKFIQDYLAKFPGVAKYMKEIVEVARRQGYVTTLLHRRRYLPDIHSSNYNLRSFAERTAMNTPIQGSAADIIKLAMVEIDRALSETGWRARMLLQVHDELIFECPEAEADALASLVTDKMEHAIALDVPLKVEVHTGKTWYDAK</sequence>
<dbReference type="GO" id="GO:0006302">
    <property type="term" value="P:double-strand break repair"/>
    <property type="evidence" value="ECO:0007669"/>
    <property type="project" value="TreeGrafter"/>
</dbReference>
<dbReference type="InterPro" id="IPR002421">
    <property type="entry name" value="5-3_exonuclease"/>
</dbReference>
<evidence type="ECO:0000259" key="18">
    <source>
        <dbReference type="SMART" id="SM00475"/>
    </source>
</evidence>
<keyword evidence="21" id="KW-1185">Reference proteome</keyword>
<dbReference type="SMART" id="SM00475">
    <property type="entry name" value="53EXOc"/>
    <property type="match status" value="1"/>
</dbReference>
<dbReference type="GO" id="GO:0006261">
    <property type="term" value="P:DNA-templated DNA replication"/>
    <property type="evidence" value="ECO:0007669"/>
    <property type="project" value="UniProtKB-UniRule"/>
</dbReference>
<evidence type="ECO:0000256" key="5">
    <source>
        <dbReference type="ARBA" id="ARBA00022679"/>
    </source>
</evidence>
<evidence type="ECO:0000256" key="2">
    <source>
        <dbReference type="ARBA" id="ARBA00011541"/>
    </source>
</evidence>
<keyword evidence="12 17" id="KW-0239">DNA-directed DNA polymerase</keyword>
<dbReference type="GO" id="GO:0003677">
    <property type="term" value="F:DNA binding"/>
    <property type="evidence" value="ECO:0007669"/>
    <property type="project" value="UniProtKB-UniRule"/>
</dbReference>
<dbReference type="CDD" id="cd09898">
    <property type="entry name" value="H3TH_53EXO"/>
    <property type="match status" value="1"/>
</dbReference>
<dbReference type="InterPro" id="IPR036279">
    <property type="entry name" value="5-3_exonuclease_C_sf"/>
</dbReference>
<accession>A0A917NN97</accession>
<dbReference type="InterPro" id="IPR012337">
    <property type="entry name" value="RNaseH-like_sf"/>
</dbReference>
<keyword evidence="13 17" id="KW-0238">DNA-binding</keyword>
<reference evidence="20" key="1">
    <citation type="journal article" date="2014" name="Int. J. Syst. Evol. Microbiol.">
        <title>Complete genome sequence of Corynebacterium casei LMG S-19264T (=DSM 44701T), isolated from a smear-ripened cheese.</title>
        <authorList>
            <consortium name="US DOE Joint Genome Institute (JGI-PGF)"/>
            <person name="Walter F."/>
            <person name="Albersmeier A."/>
            <person name="Kalinowski J."/>
            <person name="Ruckert C."/>
        </authorList>
    </citation>
    <scope>NUCLEOTIDE SEQUENCE</scope>
    <source>
        <strain evidence="20">JCM 18487</strain>
    </source>
</reference>
<dbReference type="FunFam" id="1.10.150.20:FF:000003">
    <property type="entry name" value="DNA polymerase I"/>
    <property type="match status" value="1"/>
</dbReference>
<dbReference type="PANTHER" id="PTHR10133:SF27">
    <property type="entry name" value="DNA POLYMERASE NU"/>
    <property type="match status" value="1"/>
</dbReference>
<evidence type="ECO:0000256" key="7">
    <source>
        <dbReference type="ARBA" id="ARBA00022705"/>
    </source>
</evidence>
<protein>
    <recommendedName>
        <fullName evidence="4 16">DNA polymerase I</fullName>
        <ecNumber evidence="3 16">2.7.7.7</ecNumber>
    </recommendedName>
</protein>
<evidence type="ECO:0000256" key="9">
    <source>
        <dbReference type="ARBA" id="ARBA00022763"/>
    </source>
</evidence>
<proteinExistence type="inferred from homology"/>
<dbReference type="InterPro" id="IPR043502">
    <property type="entry name" value="DNA/RNA_pol_sf"/>
</dbReference>
<keyword evidence="10 17" id="KW-0378">Hydrolase</keyword>
<keyword evidence="9 17" id="KW-0227">DNA damage</keyword>
<dbReference type="InterPro" id="IPR036397">
    <property type="entry name" value="RNaseH_sf"/>
</dbReference>
<evidence type="ECO:0000313" key="20">
    <source>
        <dbReference type="EMBL" id="GGJ13454.1"/>
    </source>
</evidence>
<dbReference type="SUPFAM" id="SSF56672">
    <property type="entry name" value="DNA/RNA polymerases"/>
    <property type="match status" value="1"/>
</dbReference>
<dbReference type="InterPro" id="IPR019760">
    <property type="entry name" value="DNA-dir_DNA_pol_A_CS"/>
</dbReference>
<comment type="subunit">
    <text evidence="2 17">Single-chain monomer with multiple functions.</text>
</comment>
<dbReference type="SUPFAM" id="SSF53098">
    <property type="entry name" value="Ribonuclease H-like"/>
    <property type="match status" value="1"/>
</dbReference>
<keyword evidence="8" id="KW-0540">Nuclease</keyword>
<evidence type="ECO:0000256" key="16">
    <source>
        <dbReference type="NCBIfam" id="TIGR00593"/>
    </source>
</evidence>
<dbReference type="SUPFAM" id="SSF47807">
    <property type="entry name" value="5' to 3' exonuclease, C-terminal subdomain"/>
    <property type="match status" value="1"/>
</dbReference>
<organism evidence="20 21">
    <name type="scientific">Alicyclobacillus cellulosilyticus</name>
    <dbReference type="NCBI Taxonomy" id="1003997"/>
    <lineage>
        <taxon>Bacteria</taxon>
        <taxon>Bacillati</taxon>
        <taxon>Bacillota</taxon>
        <taxon>Bacilli</taxon>
        <taxon>Bacillales</taxon>
        <taxon>Alicyclobacillaceae</taxon>
        <taxon>Alicyclobacillus</taxon>
    </lineage>
</organism>
<feature type="domain" description="DNA-directed DNA polymerase family A palm" evidence="19">
    <location>
        <begin position="658"/>
        <end position="865"/>
    </location>
</feature>
<evidence type="ECO:0000256" key="14">
    <source>
        <dbReference type="ARBA" id="ARBA00023204"/>
    </source>
</evidence>
<dbReference type="SUPFAM" id="SSF88723">
    <property type="entry name" value="PIN domain-like"/>
    <property type="match status" value="1"/>
</dbReference>
<keyword evidence="6 17" id="KW-0548">Nucleotidyltransferase</keyword>
<keyword evidence="11 17" id="KW-0269">Exonuclease</keyword>
<evidence type="ECO:0000256" key="3">
    <source>
        <dbReference type="ARBA" id="ARBA00012417"/>
    </source>
</evidence>
<dbReference type="PRINTS" id="PR00868">
    <property type="entry name" value="DNAPOLI"/>
</dbReference>
<keyword evidence="7 17" id="KW-0235">DNA replication</keyword>
<evidence type="ECO:0000259" key="19">
    <source>
        <dbReference type="SMART" id="SM00482"/>
    </source>
</evidence>
<comment type="caution">
    <text evidence="20">The sequence shown here is derived from an EMBL/GenBank/DDBJ whole genome shotgun (WGS) entry which is preliminary data.</text>
</comment>